<evidence type="ECO:0000313" key="2">
    <source>
        <dbReference type="Proteomes" id="UP000265520"/>
    </source>
</evidence>
<comment type="caution">
    <text evidence="1">The sequence shown here is derived from an EMBL/GenBank/DDBJ whole genome shotgun (WGS) entry which is preliminary data.</text>
</comment>
<dbReference type="AlphaFoldDB" id="A0A392R7C0"/>
<evidence type="ECO:0000313" key="1">
    <source>
        <dbReference type="EMBL" id="MCI32508.1"/>
    </source>
</evidence>
<organism evidence="1 2">
    <name type="scientific">Trifolium medium</name>
    <dbReference type="NCBI Taxonomy" id="97028"/>
    <lineage>
        <taxon>Eukaryota</taxon>
        <taxon>Viridiplantae</taxon>
        <taxon>Streptophyta</taxon>
        <taxon>Embryophyta</taxon>
        <taxon>Tracheophyta</taxon>
        <taxon>Spermatophyta</taxon>
        <taxon>Magnoliopsida</taxon>
        <taxon>eudicotyledons</taxon>
        <taxon>Gunneridae</taxon>
        <taxon>Pentapetalae</taxon>
        <taxon>rosids</taxon>
        <taxon>fabids</taxon>
        <taxon>Fabales</taxon>
        <taxon>Fabaceae</taxon>
        <taxon>Papilionoideae</taxon>
        <taxon>50 kb inversion clade</taxon>
        <taxon>NPAAA clade</taxon>
        <taxon>Hologalegina</taxon>
        <taxon>IRL clade</taxon>
        <taxon>Trifolieae</taxon>
        <taxon>Trifolium</taxon>
    </lineage>
</organism>
<dbReference type="Proteomes" id="UP000265520">
    <property type="component" value="Unassembled WGS sequence"/>
</dbReference>
<feature type="non-terminal residue" evidence="1">
    <location>
        <position position="61"/>
    </location>
</feature>
<protein>
    <submittedName>
        <fullName evidence="1">Uncharacterized protein</fullName>
    </submittedName>
</protein>
<dbReference type="EMBL" id="LXQA010196223">
    <property type="protein sequence ID" value="MCI32508.1"/>
    <property type="molecule type" value="Genomic_DNA"/>
</dbReference>
<name>A0A392R7C0_9FABA</name>
<sequence>MVLLLSPAWGAAPMAPGAVRVQELLKLSGHGAGSLLCCAGRAWDVYIPAGSFSSRQEERER</sequence>
<proteinExistence type="predicted"/>
<accession>A0A392R7C0</accession>
<reference evidence="1 2" key="1">
    <citation type="journal article" date="2018" name="Front. Plant Sci.">
        <title>Red Clover (Trifolium pratense) and Zigzag Clover (T. medium) - A Picture of Genomic Similarities and Differences.</title>
        <authorList>
            <person name="Dluhosova J."/>
            <person name="Istvanek J."/>
            <person name="Nedelnik J."/>
            <person name="Repkova J."/>
        </authorList>
    </citation>
    <scope>NUCLEOTIDE SEQUENCE [LARGE SCALE GENOMIC DNA]</scope>
    <source>
        <strain evidence="2">cv. 10/8</strain>
        <tissue evidence="1">Leaf</tissue>
    </source>
</reference>
<keyword evidence="2" id="KW-1185">Reference proteome</keyword>